<sequence length="46" mass="5500">MSERCVPISRPMWESLLKSCGLRRQEWEQLRGVKYPEKDGFYHTDG</sequence>
<gene>
    <name evidence="1" type="ORF">KDK_58200</name>
</gene>
<evidence type="ECO:0000313" key="1">
    <source>
        <dbReference type="EMBL" id="GCE22020.1"/>
    </source>
</evidence>
<reference evidence="2" key="1">
    <citation type="submission" date="2018-12" db="EMBL/GenBank/DDBJ databases">
        <title>Tengunoibacter tsumagoiensis gen. nov., sp. nov., Dictyobacter kobayashii sp. nov., D. alpinus sp. nov., and D. joshuensis sp. nov. and description of Dictyobacteraceae fam. nov. within the order Ktedonobacterales isolated from Tengu-no-mugimeshi.</title>
        <authorList>
            <person name="Wang C.M."/>
            <person name="Zheng Y."/>
            <person name="Sakai Y."/>
            <person name="Toyoda A."/>
            <person name="Minakuchi Y."/>
            <person name="Abe K."/>
            <person name="Yokota A."/>
            <person name="Yabe S."/>
        </authorList>
    </citation>
    <scope>NUCLEOTIDE SEQUENCE [LARGE SCALE GENOMIC DNA]</scope>
    <source>
        <strain evidence="2">Uno11</strain>
    </source>
</reference>
<comment type="caution">
    <text evidence="1">The sequence shown here is derived from an EMBL/GenBank/DDBJ whole genome shotgun (WGS) entry which is preliminary data.</text>
</comment>
<keyword evidence="2" id="KW-1185">Reference proteome</keyword>
<dbReference type="EMBL" id="BIFS01000002">
    <property type="protein sequence ID" value="GCE22020.1"/>
    <property type="molecule type" value="Genomic_DNA"/>
</dbReference>
<evidence type="ECO:0000313" key="2">
    <source>
        <dbReference type="Proteomes" id="UP000287188"/>
    </source>
</evidence>
<protein>
    <submittedName>
        <fullName evidence="1">Uncharacterized protein</fullName>
    </submittedName>
</protein>
<organism evidence="1 2">
    <name type="scientific">Dictyobacter kobayashii</name>
    <dbReference type="NCBI Taxonomy" id="2014872"/>
    <lineage>
        <taxon>Bacteria</taxon>
        <taxon>Bacillati</taxon>
        <taxon>Chloroflexota</taxon>
        <taxon>Ktedonobacteria</taxon>
        <taxon>Ktedonobacterales</taxon>
        <taxon>Dictyobacteraceae</taxon>
        <taxon>Dictyobacter</taxon>
    </lineage>
</organism>
<dbReference type="Proteomes" id="UP000287188">
    <property type="component" value="Unassembled WGS sequence"/>
</dbReference>
<accession>A0A402ASE7</accession>
<dbReference type="AlphaFoldDB" id="A0A402ASE7"/>
<dbReference type="RefSeq" id="WP_161977746.1">
    <property type="nucleotide sequence ID" value="NZ_BIFS01000002.1"/>
</dbReference>
<proteinExistence type="predicted"/>
<name>A0A402ASE7_9CHLR</name>